<sequence length="159" mass="18082">MPALRPLLVLQLQSRPVPGDHEVVPVVYRQGVTGRGGSTVTRALWFAAWVFAVIAWAAFVLLWRELFVIAGILCALAFLAWGFRAYPDPDPTDWEDDEWWTRPNRGQRMMSYEFETEEWAAAMHGQSETERASVTPTHTRPAGLLGDREDARDEIGDRR</sequence>
<feature type="transmembrane region" description="Helical" evidence="2">
    <location>
        <begin position="67"/>
        <end position="86"/>
    </location>
</feature>
<keyword evidence="2" id="KW-1133">Transmembrane helix</keyword>
<protein>
    <submittedName>
        <fullName evidence="3">Uncharacterized protein</fullName>
    </submittedName>
</protein>
<dbReference type="RefSeq" id="YP_009595734.1">
    <property type="nucleotide sequence ID" value="NC_041882.1"/>
</dbReference>
<dbReference type="EMBL" id="KU935729">
    <property type="protein sequence ID" value="AMU78473.1"/>
    <property type="molecule type" value="Genomic_DNA"/>
</dbReference>
<proteinExistence type="predicted"/>
<feature type="region of interest" description="Disordered" evidence="1">
    <location>
        <begin position="123"/>
        <end position="159"/>
    </location>
</feature>
<accession>A0A142ULK9</accession>
<reference evidence="4" key="1">
    <citation type="submission" date="2016-03" db="EMBL/GenBank/DDBJ databases">
        <authorList>
            <person name="Ploux O."/>
        </authorList>
    </citation>
    <scope>NUCLEOTIDE SEQUENCE [LARGE SCALE GENOMIC DNA]</scope>
</reference>
<feature type="transmembrane region" description="Helical" evidence="2">
    <location>
        <begin position="43"/>
        <end position="62"/>
    </location>
</feature>
<organism evidence="3 4">
    <name type="scientific">Mycobacterium phage SkinnyPete</name>
    <dbReference type="NCBI Taxonomy" id="1821539"/>
    <lineage>
        <taxon>Viruses</taxon>
        <taxon>Duplodnaviria</taxon>
        <taxon>Heunggongvirae</taxon>
        <taxon>Uroviricota</taxon>
        <taxon>Caudoviricetes</taxon>
        <taxon>Nclasvirinae</taxon>
        <taxon>Charlievirus</taxon>
        <taxon>Charlievirus skinnypete</taxon>
    </lineage>
</organism>
<dbReference type="GeneID" id="40071309"/>
<evidence type="ECO:0000313" key="3">
    <source>
        <dbReference type="EMBL" id="AMU78473.1"/>
    </source>
</evidence>
<keyword evidence="2" id="KW-0812">Transmembrane</keyword>
<dbReference type="KEGG" id="vg:40071309"/>
<gene>
    <name evidence="3" type="primary">43</name>
    <name evidence="3" type="ORF">SEA_SKINNYPETE_43</name>
</gene>
<evidence type="ECO:0000256" key="2">
    <source>
        <dbReference type="SAM" id="Phobius"/>
    </source>
</evidence>
<evidence type="ECO:0000313" key="4">
    <source>
        <dbReference type="Proteomes" id="UP000225260"/>
    </source>
</evidence>
<dbReference type="Proteomes" id="UP000225260">
    <property type="component" value="Segment"/>
</dbReference>
<feature type="compositionally biased region" description="Basic and acidic residues" evidence="1">
    <location>
        <begin position="146"/>
        <end position="159"/>
    </location>
</feature>
<evidence type="ECO:0000256" key="1">
    <source>
        <dbReference type="SAM" id="MobiDB-lite"/>
    </source>
</evidence>
<keyword evidence="2" id="KW-0472">Membrane</keyword>
<name>A0A142ULK9_9CAUD</name>
<keyword evidence="4" id="KW-1185">Reference proteome</keyword>
<dbReference type="OrthoDB" id="18858at10239"/>